<sequence>MSLILCDRCGHNVSRATDDGVLNDDLRSWRSLSSSEAVSLADDLRAKTSLLAQLEGELERVRRVLLQLEETKRTTEAAVSKQRAMLSPIRRLPPEVLIEIFDFACDDEDVALMLGTPQLWTRFHFTVHKMDDRPANAQLQLLQNYLDLSGARPIHAPVAYNESPPVAPQAFLLFLRHTERWQHLVVNSPHIFNFIGALPLPRLTTLHGEVSFLLRDAYQVLRAAPNLRTVHLTNYEEAHELPKLPWAQITELHTEWAGASVLDVVERCPNLVSWHHQSITPRFPSPWEERDVECARLRRLDLCLARDSRLLEHLHAPALDDLALTWSKVPAEMLDAQNAAARVVAFLQRSQCHLRRLSLRNPPLRAFECLLLPTLCGLRALEMYSPQQSPLPEDLLSLFWAIGTTGSMPLLEELVLEGFTEFAKSSFFTDIVTSRSESGCTLKCIDTHLAGC</sequence>
<dbReference type="EMBL" id="GL377307">
    <property type="protein sequence ID" value="EFI95926.1"/>
    <property type="molecule type" value="Genomic_DNA"/>
</dbReference>
<reference evidence="2 3" key="1">
    <citation type="journal article" date="2010" name="Nat. Biotechnol.">
        <title>Genome sequence of the model mushroom Schizophyllum commune.</title>
        <authorList>
            <person name="Ohm R.A."/>
            <person name="de Jong J.F."/>
            <person name="Lugones L.G."/>
            <person name="Aerts A."/>
            <person name="Kothe E."/>
            <person name="Stajich J.E."/>
            <person name="de Vries R.P."/>
            <person name="Record E."/>
            <person name="Levasseur A."/>
            <person name="Baker S.E."/>
            <person name="Bartholomew K.A."/>
            <person name="Coutinho P.M."/>
            <person name="Erdmann S."/>
            <person name="Fowler T.J."/>
            <person name="Gathman A.C."/>
            <person name="Lombard V."/>
            <person name="Henrissat B."/>
            <person name="Knabe N."/>
            <person name="Kuees U."/>
            <person name="Lilly W.W."/>
            <person name="Lindquist E."/>
            <person name="Lucas S."/>
            <person name="Magnuson J.K."/>
            <person name="Piumi F."/>
            <person name="Raudaskoski M."/>
            <person name="Salamov A."/>
            <person name="Schmutz J."/>
            <person name="Schwarze F.W.M.R."/>
            <person name="vanKuyk P.A."/>
            <person name="Horton J.S."/>
            <person name="Grigoriev I.V."/>
            <person name="Woesten H.A.B."/>
        </authorList>
    </citation>
    <scope>NUCLEOTIDE SEQUENCE [LARGE SCALE GENOMIC DNA]</scope>
    <source>
        <strain evidence="3">H4-8 / FGSC 9210</strain>
    </source>
</reference>
<name>D8Q6X0_SCHCM</name>
<proteinExistence type="predicted"/>
<gene>
    <name evidence="2" type="ORF">SCHCODRAFT_109548</name>
</gene>
<keyword evidence="3" id="KW-1185">Reference proteome</keyword>
<evidence type="ECO:0008006" key="4">
    <source>
        <dbReference type="Google" id="ProtNLM"/>
    </source>
</evidence>
<dbReference type="Proteomes" id="UP000007431">
    <property type="component" value="Unassembled WGS sequence"/>
</dbReference>
<evidence type="ECO:0000256" key="1">
    <source>
        <dbReference type="SAM" id="Coils"/>
    </source>
</evidence>
<feature type="coiled-coil region" evidence="1">
    <location>
        <begin position="44"/>
        <end position="78"/>
    </location>
</feature>
<dbReference type="AlphaFoldDB" id="D8Q6X0"/>
<feature type="non-terminal residue" evidence="2">
    <location>
        <position position="452"/>
    </location>
</feature>
<evidence type="ECO:0000313" key="3">
    <source>
        <dbReference type="Proteomes" id="UP000007431"/>
    </source>
</evidence>
<dbReference type="OMA" id="VYCADFA"/>
<accession>D8Q6X0</accession>
<evidence type="ECO:0000313" key="2">
    <source>
        <dbReference type="EMBL" id="EFI95926.1"/>
    </source>
</evidence>
<dbReference type="InParanoid" id="D8Q6X0"/>
<dbReference type="HOGENOM" id="CLU_018544_12_2_1"/>
<protein>
    <recommendedName>
        <fullName evidence="4">F-box domain-containing protein</fullName>
    </recommendedName>
</protein>
<keyword evidence="1" id="KW-0175">Coiled coil</keyword>
<dbReference type="VEuPathDB" id="FungiDB:SCHCODRAFT_01127919"/>
<organism evidence="3">
    <name type="scientific">Schizophyllum commune (strain H4-8 / FGSC 9210)</name>
    <name type="common">Split gill fungus</name>
    <dbReference type="NCBI Taxonomy" id="578458"/>
    <lineage>
        <taxon>Eukaryota</taxon>
        <taxon>Fungi</taxon>
        <taxon>Dikarya</taxon>
        <taxon>Basidiomycota</taxon>
        <taxon>Agaricomycotina</taxon>
        <taxon>Agaricomycetes</taxon>
        <taxon>Agaricomycetidae</taxon>
        <taxon>Agaricales</taxon>
        <taxon>Schizophyllaceae</taxon>
        <taxon>Schizophyllum</taxon>
    </lineage>
</organism>